<dbReference type="OrthoDB" id="6784050at2759"/>
<sequence length="118" mass="13538">MQQAWWGASRVCGQGQPSRECVREVSVDRDRRRLCEHSSRTLVRRKGDHRRLCTLVELPFVVPGRDEYHTAAITIDKEVTLTLGCDLFYVGFRKLPTCRLQDEIGMPLDAGCLLKHIL</sequence>
<keyword evidence="2" id="KW-1185">Reference proteome</keyword>
<protein>
    <submittedName>
        <fullName evidence="1">Uncharacterized protein</fullName>
    </submittedName>
</protein>
<name>A0A653C320_CALMS</name>
<dbReference type="EMBL" id="CAACVG010006890">
    <property type="protein sequence ID" value="VEN42346.1"/>
    <property type="molecule type" value="Genomic_DNA"/>
</dbReference>
<gene>
    <name evidence="1" type="ORF">CALMAC_LOCUS5867</name>
</gene>
<dbReference type="Proteomes" id="UP000410492">
    <property type="component" value="Unassembled WGS sequence"/>
</dbReference>
<organism evidence="1 2">
    <name type="scientific">Callosobruchus maculatus</name>
    <name type="common">Southern cowpea weevil</name>
    <name type="synonym">Pulse bruchid</name>
    <dbReference type="NCBI Taxonomy" id="64391"/>
    <lineage>
        <taxon>Eukaryota</taxon>
        <taxon>Metazoa</taxon>
        <taxon>Ecdysozoa</taxon>
        <taxon>Arthropoda</taxon>
        <taxon>Hexapoda</taxon>
        <taxon>Insecta</taxon>
        <taxon>Pterygota</taxon>
        <taxon>Neoptera</taxon>
        <taxon>Endopterygota</taxon>
        <taxon>Coleoptera</taxon>
        <taxon>Polyphaga</taxon>
        <taxon>Cucujiformia</taxon>
        <taxon>Chrysomeloidea</taxon>
        <taxon>Chrysomelidae</taxon>
        <taxon>Bruchinae</taxon>
        <taxon>Bruchini</taxon>
        <taxon>Callosobruchus</taxon>
    </lineage>
</organism>
<accession>A0A653C320</accession>
<evidence type="ECO:0000313" key="2">
    <source>
        <dbReference type="Proteomes" id="UP000410492"/>
    </source>
</evidence>
<reference evidence="1 2" key="1">
    <citation type="submission" date="2019-01" db="EMBL/GenBank/DDBJ databases">
        <authorList>
            <person name="Sayadi A."/>
        </authorList>
    </citation>
    <scope>NUCLEOTIDE SEQUENCE [LARGE SCALE GENOMIC DNA]</scope>
</reference>
<evidence type="ECO:0000313" key="1">
    <source>
        <dbReference type="EMBL" id="VEN42346.1"/>
    </source>
</evidence>
<proteinExistence type="predicted"/>
<dbReference type="AlphaFoldDB" id="A0A653C320"/>